<dbReference type="Pfam" id="PF01713">
    <property type="entry name" value="Smr"/>
    <property type="match status" value="1"/>
</dbReference>
<dbReference type="AlphaFoldDB" id="A0A1M4YSB9"/>
<proteinExistence type="predicted"/>
<evidence type="ECO:0000313" key="3">
    <source>
        <dbReference type="Proteomes" id="UP000184048"/>
    </source>
</evidence>
<name>A0A1M4YSB9_9BACT</name>
<evidence type="ECO:0000259" key="1">
    <source>
        <dbReference type="Pfam" id="PF01713"/>
    </source>
</evidence>
<dbReference type="InterPro" id="IPR036063">
    <property type="entry name" value="Smr_dom_sf"/>
</dbReference>
<gene>
    <name evidence="2" type="ORF">SAMN02745131_01735</name>
</gene>
<evidence type="ECO:0000313" key="2">
    <source>
        <dbReference type="EMBL" id="SHF08382.1"/>
    </source>
</evidence>
<dbReference type="STRING" id="1121884.SAMN02745131_01735"/>
<keyword evidence="3" id="KW-1185">Reference proteome</keyword>
<dbReference type="Proteomes" id="UP000184048">
    <property type="component" value="Unassembled WGS sequence"/>
</dbReference>
<reference evidence="2 3" key="1">
    <citation type="submission" date="2016-11" db="EMBL/GenBank/DDBJ databases">
        <authorList>
            <person name="Jaros S."/>
            <person name="Januszkiewicz K."/>
            <person name="Wedrychowicz H."/>
        </authorList>
    </citation>
    <scope>NUCLEOTIDE SEQUENCE [LARGE SCALE GENOMIC DNA]</scope>
    <source>
        <strain evidence="2 3">DSM 18119</strain>
    </source>
</reference>
<organism evidence="2 3">
    <name type="scientific">Flavisolibacter ginsengisoli DSM 18119</name>
    <dbReference type="NCBI Taxonomy" id="1121884"/>
    <lineage>
        <taxon>Bacteria</taxon>
        <taxon>Pseudomonadati</taxon>
        <taxon>Bacteroidota</taxon>
        <taxon>Chitinophagia</taxon>
        <taxon>Chitinophagales</taxon>
        <taxon>Chitinophagaceae</taxon>
        <taxon>Flavisolibacter</taxon>
    </lineage>
</organism>
<dbReference type="RefSeq" id="WP_072834944.1">
    <property type="nucleotide sequence ID" value="NZ_FQUU01000006.1"/>
</dbReference>
<dbReference type="Gene3D" id="3.30.1370.110">
    <property type="match status" value="1"/>
</dbReference>
<dbReference type="InterPro" id="IPR002625">
    <property type="entry name" value="Smr_dom"/>
</dbReference>
<feature type="domain" description="Smr" evidence="1">
    <location>
        <begin position="274"/>
        <end position="335"/>
    </location>
</feature>
<dbReference type="EMBL" id="FQUU01000006">
    <property type="protein sequence ID" value="SHF08382.1"/>
    <property type="molecule type" value="Genomic_DNA"/>
</dbReference>
<sequence length="336" mass="39674">MKYQLGDKIVVLHSNEEGEIIDIINDKMVMIEVRGVKFPAYMDQIDFPYFKRFTEKKLFPPKKEKKYVEDVRKEKAPVTRVADGVWLSFLPKFETDEFGDDVVVELKVHLVNRTEKAYNFNYYLQFFGRSEFEIRNEVNSFGDFYLHDIPFEDMNDSPNFTFEFSLLNPEKHKADYYESSLKLKPKQLFDRIELLKQKGEATFAYKLFDTFPDKPKDETIDLDASPKGVKVYSLKDIRKHLQPARTVVDLHIEKLSDNWKHLSNGEILHLQLKEFEKWYELALAHHQSQLIIIHGVGSGKLRDEIHDILRLKKEVKSFVNQYHPSFGYGATEIFFK</sequence>
<dbReference type="OrthoDB" id="1524810at2"/>
<protein>
    <submittedName>
        <fullName evidence="2">Smr domain-containing protein</fullName>
    </submittedName>
</protein>
<accession>A0A1M4YSB9</accession>